<reference evidence="1" key="1">
    <citation type="submission" date="2007-07" db="EMBL/GenBank/DDBJ databases">
        <title>PCAP assembly of the Caenorhabditis remanei genome.</title>
        <authorList>
            <consortium name="The Caenorhabditis remanei Sequencing Consortium"/>
            <person name="Wilson R.K."/>
        </authorList>
    </citation>
    <scope>NUCLEOTIDE SEQUENCE [LARGE SCALE GENOMIC DNA]</scope>
    <source>
        <strain evidence="1">PB4641</strain>
    </source>
</reference>
<accession>E3NUU3</accession>
<evidence type="ECO:0000313" key="2">
    <source>
        <dbReference type="Proteomes" id="UP000008281"/>
    </source>
</evidence>
<dbReference type="SUPFAM" id="SSF48371">
    <property type="entry name" value="ARM repeat"/>
    <property type="match status" value="1"/>
</dbReference>
<dbReference type="InterPro" id="IPR011989">
    <property type="entry name" value="ARM-like"/>
</dbReference>
<sequence>CTAQATKSTTPQNRISKMVPLRGHFRDNTMSVAAEDCLRILATHLPLPRIVQISRRVLSQDDDDQRGVLILKMLTKMFQYIDIDELHMIVDDVAPCFVTAYESTSSSVRKCAVFGLVALVQRVGAQRMEPHLRVLNASKVSWGLK</sequence>
<dbReference type="OrthoDB" id="5807738at2759"/>
<evidence type="ECO:0000313" key="1">
    <source>
        <dbReference type="EMBL" id="EFO96509.1"/>
    </source>
</evidence>
<gene>
    <name evidence="1" type="ORF">CRE_24360</name>
</gene>
<organism evidence="2">
    <name type="scientific">Caenorhabditis remanei</name>
    <name type="common">Caenorhabditis vulgaris</name>
    <dbReference type="NCBI Taxonomy" id="31234"/>
    <lineage>
        <taxon>Eukaryota</taxon>
        <taxon>Metazoa</taxon>
        <taxon>Ecdysozoa</taxon>
        <taxon>Nematoda</taxon>
        <taxon>Chromadorea</taxon>
        <taxon>Rhabditida</taxon>
        <taxon>Rhabditina</taxon>
        <taxon>Rhabditomorpha</taxon>
        <taxon>Rhabditoidea</taxon>
        <taxon>Rhabditidae</taxon>
        <taxon>Peloderinae</taxon>
        <taxon>Caenorhabditis</taxon>
    </lineage>
</organism>
<dbReference type="STRING" id="31234.E3NUU3"/>
<dbReference type="InParanoid" id="E3NUU3"/>
<dbReference type="Gene3D" id="1.25.10.10">
    <property type="entry name" value="Leucine-rich Repeat Variant"/>
    <property type="match status" value="1"/>
</dbReference>
<feature type="non-terminal residue" evidence="1">
    <location>
        <position position="1"/>
    </location>
</feature>
<dbReference type="AlphaFoldDB" id="E3NUU3"/>
<dbReference type="InterPro" id="IPR016024">
    <property type="entry name" value="ARM-type_fold"/>
</dbReference>
<dbReference type="eggNOG" id="KOG2956">
    <property type="taxonomic scope" value="Eukaryota"/>
</dbReference>
<dbReference type="HOGENOM" id="CLU_1791646_0_0_1"/>
<dbReference type="EMBL" id="DS270685">
    <property type="protein sequence ID" value="EFO96509.1"/>
    <property type="molecule type" value="Genomic_DNA"/>
</dbReference>
<protein>
    <submittedName>
        <fullName evidence="1">Uncharacterized protein</fullName>
    </submittedName>
</protein>
<proteinExistence type="predicted"/>
<dbReference type="Proteomes" id="UP000008281">
    <property type="component" value="Unassembled WGS sequence"/>
</dbReference>
<keyword evidence="2" id="KW-1185">Reference proteome</keyword>
<name>E3NUU3_CAERE</name>